<keyword evidence="11" id="KW-1015">Disulfide bond</keyword>
<comment type="function">
    <text evidence="13">Receptor for TNFSF12/TWEAK. Weak inducer of apoptosis in some cell types. Promotes angiogenesis and the proliferation of endothelial cells. May modulate cellular adhesion to matrix proteins.</text>
</comment>
<gene>
    <name evidence="20" type="primary">TNFRSF12A</name>
</gene>
<keyword evidence="7" id="KW-0221">Differentiation</keyword>
<reference evidence="20" key="2">
    <citation type="submission" date="2025-05" db="UniProtKB">
        <authorList>
            <consortium name="Ensembl"/>
        </authorList>
    </citation>
    <scope>IDENTIFICATION</scope>
</reference>
<dbReference type="Proteomes" id="UP000314981">
    <property type="component" value="Chromosome 25"/>
</dbReference>
<evidence type="ECO:0000313" key="21">
    <source>
        <dbReference type="Proteomes" id="UP000314981"/>
    </source>
</evidence>
<comment type="subunit">
    <text evidence="14">Associates with TRAF1 and TRAF2, and probably also with TRAF3.</text>
</comment>
<evidence type="ECO:0000256" key="3">
    <source>
        <dbReference type="ARBA" id="ARBA00022657"/>
    </source>
</evidence>
<sequence>MGCFVSDPLPRPTHTSRASATEKARPHLPLFGILAAPAQRRRLLRECLNLAGGAGRDGPSRGGSWGPGQDEGSAPEGGGGGGAAAVCPGPRVASADGSGCQTSTMAPCPLRPLLRLLVLGLGLALLRAAAGERVPGTTPCSRGTSWSADLDKCMDCASCRARPHSDFCLGCTAAPPAPFRLLWPILGGALGLALVLGLLSGFLVWRRCRRREKFTSKYVPTRPLAPHHFSTSSPLLTPLFLFCSPHRGDRWGELSWRGPDPVTGRAPCQQEAVPAHHSFIHSGASPSLPDTARARLLQPQGCGGMGDSESLL</sequence>
<evidence type="ECO:0000256" key="13">
    <source>
        <dbReference type="ARBA" id="ARBA00057367"/>
    </source>
</evidence>
<evidence type="ECO:0000256" key="9">
    <source>
        <dbReference type="ARBA" id="ARBA00022989"/>
    </source>
</evidence>
<evidence type="ECO:0000256" key="19">
    <source>
        <dbReference type="SAM" id="Phobius"/>
    </source>
</evidence>
<keyword evidence="21" id="KW-1185">Reference proteome</keyword>
<dbReference type="Ensembl" id="ENSBIXT00000053238.1">
    <property type="protein sequence ID" value="ENSBIXP00000000389.1"/>
    <property type="gene ID" value="ENSBIXG00000029882.1"/>
</dbReference>
<feature type="region of interest" description="Disordered" evidence="18">
    <location>
        <begin position="55"/>
        <end position="85"/>
    </location>
</feature>
<evidence type="ECO:0000256" key="10">
    <source>
        <dbReference type="ARBA" id="ARBA00023136"/>
    </source>
</evidence>
<dbReference type="AlphaFoldDB" id="A0A4W2F9Q1"/>
<dbReference type="STRING" id="30522.A0A4W2F9Q1"/>
<keyword evidence="2" id="KW-0217">Developmental protein</keyword>
<evidence type="ECO:0000256" key="14">
    <source>
        <dbReference type="ARBA" id="ARBA00062887"/>
    </source>
</evidence>
<dbReference type="Ensembl" id="ENSBIXT00005013029.1">
    <property type="protein sequence ID" value="ENSBIXP00005002050.1"/>
    <property type="gene ID" value="ENSBIXG00005008463.1"/>
</dbReference>
<keyword evidence="4 19" id="KW-0812">Transmembrane</keyword>
<feature type="compositionally biased region" description="Gly residues" evidence="18">
    <location>
        <begin position="55"/>
        <end position="66"/>
    </location>
</feature>
<reference evidence="21 22" key="1">
    <citation type="submission" date="2018-11" db="EMBL/GenBank/DDBJ databases">
        <title>Haplotype-resolved cattle genomes.</title>
        <authorList>
            <person name="Low W.Y."/>
            <person name="Tearle R."/>
            <person name="Bickhart D.M."/>
            <person name="Rosen B.D."/>
            <person name="Koren S."/>
            <person name="Rhie A."/>
            <person name="Hiendleder S."/>
            <person name="Phillippy A.M."/>
            <person name="Smith T.P.L."/>
            <person name="Williams J.L."/>
        </authorList>
    </citation>
    <scope>NUCLEOTIDE SEQUENCE [LARGE SCALE GENOMIC DNA]</scope>
</reference>
<evidence type="ECO:0000256" key="8">
    <source>
        <dbReference type="ARBA" id="ARBA00022889"/>
    </source>
</evidence>
<evidence type="ECO:0000256" key="1">
    <source>
        <dbReference type="ARBA" id="ARBA00004479"/>
    </source>
</evidence>
<dbReference type="GO" id="GO:0006915">
    <property type="term" value="P:apoptotic process"/>
    <property type="evidence" value="ECO:0007669"/>
    <property type="project" value="UniProtKB-KW"/>
</dbReference>
<dbReference type="Pfam" id="PF12191">
    <property type="entry name" value="stn_TNFRSF12A"/>
    <property type="match status" value="1"/>
</dbReference>
<dbReference type="GO" id="GO:0007155">
    <property type="term" value="P:cell adhesion"/>
    <property type="evidence" value="ECO:0007669"/>
    <property type="project" value="UniProtKB-KW"/>
</dbReference>
<dbReference type="PANTHER" id="PTHR32037:SF2">
    <property type="entry name" value="TUMOR NECROSIS FACTOR RECEPTOR SUPERFAMILY MEMBER 12A"/>
    <property type="match status" value="1"/>
</dbReference>
<keyword evidence="12" id="KW-0675">Receptor</keyword>
<evidence type="ECO:0000256" key="18">
    <source>
        <dbReference type="SAM" id="MobiDB-lite"/>
    </source>
</evidence>
<evidence type="ECO:0000256" key="16">
    <source>
        <dbReference type="ARBA" id="ARBA00076214"/>
    </source>
</evidence>
<evidence type="ECO:0000313" key="20">
    <source>
        <dbReference type="Ensembl" id="ENSBIXP00005002050.1"/>
    </source>
</evidence>
<dbReference type="GO" id="GO:0030154">
    <property type="term" value="P:cell differentiation"/>
    <property type="evidence" value="ECO:0007669"/>
    <property type="project" value="UniProtKB-KW"/>
</dbReference>
<dbReference type="Proteomes" id="UP000429181">
    <property type="component" value="Chromosome 25"/>
</dbReference>
<dbReference type="FunFam" id="4.10.400.20:FF:000001">
    <property type="entry name" value="tumor necrosis factor receptor superfamily member 12A"/>
    <property type="match status" value="1"/>
</dbReference>
<comment type="subcellular location">
    <subcellularLocation>
        <location evidence="1">Membrane</location>
        <topology evidence="1">Single-pass type I membrane protein</topology>
    </subcellularLocation>
</comment>
<name>A0A4W2F9Q1_BOBOX</name>
<feature type="region of interest" description="Disordered" evidence="18">
    <location>
        <begin position="1"/>
        <end position="23"/>
    </location>
</feature>
<keyword evidence="10 19" id="KW-0472">Membrane</keyword>
<dbReference type="GO" id="GO:0001525">
    <property type="term" value="P:angiogenesis"/>
    <property type="evidence" value="ECO:0007669"/>
    <property type="project" value="UniProtKB-KW"/>
</dbReference>
<keyword evidence="8" id="KW-0130">Cell adhesion</keyword>
<feature type="transmembrane region" description="Helical" evidence="19">
    <location>
        <begin position="182"/>
        <end position="205"/>
    </location>
</feature>
<evidence type="ECO:0000256" key="17">
    <source>
        <dbReference type="ARBA" id="ARBA00079382"/>
    </source>
</evidence>
<keyword evidence="5" id="KW-0053">Apoptosis</keyword>
<evidence type="ECO:0000313" key="22">
    <source>
        <dbReference type="Proteomes" id="UP000429181"/>
    </source>
</evidence>
<dbReference type="PANTHER" id="PTHR32037">
    <property type="entry name" value="TUMOR NECROSIS FACTOR RECEPTOR SUPERFAMILY MEMBER 12A"/>
    <property type="match status" value="1"/>
</dbReference>
<evidence type="ECO:0000256" key="12">
    <source>
        <dbReference type="ARBA" id="ARBA00023170"/>
    </source>
</evidence>
<protein>
    <recommendedName>
        <fullName evidence="15">Tumor necrosis factor receptor superfamily member 12A</fullName>
    </recommendedName>
    <alternativeName>
        <fullName evidence="16">Fibroblast growth factor-inducible immediate-early response protein 14</fullName>
    </alternativeName>
    <alternativeName>
        <fullName evidence="17">Tweak-receptor</fullName>
    </alternativeName>
</protein>
<proteinExistence type="predicted"/>
<dbReference type="PRINTS" id="PR01962">
    <property type="entry name" value="TNFACTORR12"/>
</dbReference>
<evidence type="ECO:0000256" key="4">
    <source>
        <dbReference type="ARBA" id="ARBA00022692"/>
    </source>
</evidence>
<organism evidence="20 22">
    <name type="scientific">Bos indicus x Bos taurus</name>
    <name type="common">Hybrid cattle</name>
    <dbReference type="NCBI Taxonomy" id="30522"/>
    <lineage>
        <taxon>Eukaryota</taxon>
        <taxon>Metazoa</taxon>
        <taxon>Chordata</taxon>
        <taxon>Craniata</taxon>
        <taxon>Vertebrata</taxon>
        <taxon>Euteleostomi</taxon>
        <taxon>Mammalia</taxon>
        <taxon>Eutheria</taxon>
        <taxon>Laurasiatheria</taxon>
        <taxon>Artiodactyla</taxon>
        <taxon>Ruminantia</taxon>
        <taxon>Pecora</taxon>
        <taxon>Bovidae</taxon>
        <taxon>Bovinae</taxon>
        <taxon>Bos</taxon>
    </lineage>
</organism>
<dbReference type="GeneTree" id="ENSGT00390000001948"/>
<evidence type="ECO:0000256" key="2">
    <source>
        <dbReference type="ARBA" id="ARBA00022473"/>
    </source>
</evidence>
<evidence type="ECO:0000256" key="15">
    <source>
        <dbReference type="ARBA" id="ARBA00070465"/>
    </source>
</evidence>
<dbReference type="Gene3D" id="4.10.400.20">
    <property type="match status" value="1"/>
</dbReference>
<evidence type="ECO:0000256" key="5">
    <source>
        <dbReference type="ARBA" id="ARBA00022703"/>
    </source>
</evidence>
<dbReference type="InterPro" id="IPR022316">
    <property type="entry name" value="TNFR_12"/>
</dbReference>
<evidence type="ECO:0000256" key="7">
    <source>
        <dbReference type="ARBA" id="ARBA00022782"/>
    </source>
</evidence>
<accession>A0A4W2F9Q1</accession>
<keyword evidence="3" id="KW-0037">Angiogenesis</keyword>
<dbReference type="GO" id="GO:2001238">
    <property type="term" value="P:positive regulation of extrinsic apoptotic signaling pathway"/>
    <property type="evidence" value="ECO:0007669"/>
    <property type="project" value="TreeGrafter"/>
</dbReference>
<keyword evidence="9 19" id="KW-1133">Transmembrane helix</keyword>
<dbReference type="GO" id="GO:0005886">
    <property type="term" value="C:plasma membrane"/>
    <property type="evidence" value="ECO:0007669"/>
    <property type="project" value="InterPro"/>
</dbReference>
<keyword evidence="6" id="KW-0732">Signal</keyword>
<dbReference type="OMA" id="TVSAPCQ"/>
<evidence type="ECO:0000256" key="6">
    <source>
        <dbReference type="ARBA" id="ARBA00022729"/>
    </source>
</evidence>
<evidence type="ECO:0000256" key="11">
    <source>
        <dbReference type="ARBA" id="ARBA00023157"/>
    </source>
</evidence>